<dbReference type="Proteomes" id="UP000304953">
    <property type="component" value="Unassembled WGS sequence"/>
</dbReference>
<dbReference type="EMBL" id="SRYA01000097">
    <property type="protein sequence ID" value="TGY88699.1"/>
    <property type="molecule type" value="Genomic_DNA"/>
</dbReference>
<organism evidence="1 2">
    <name type="scientific">Petralouisia muris</name>
    <dbReference type="NCBI Taxonomy" id="3032872"/>
    <lineage>
        <taxon>Bacteria</taxon>
        <taxon>Bacillati</taxon>
        <taxon>Bacillota</taxon>
        <taxon>Clostridia</taxon>
        <taxon>Lachnospirales</taxon>
        <taxon>Lachnospiraceae</taxon>
        <taxon>Petralouisia</taxon>
    </lineage>
</organism>
<accession>A0AC61RQ56</accession>
<comment type="caution">
    <text evidence="1">The sequence shown here is derived from an EMBL/GenBank/DDBJ whole genome shotgun (WGS) entry which is preliminary data.</text>
</comment>
<protein>
    <submittedName>
        <fullName evidence="1">Uncharacterized protein</fullName>
    </submittedName>
</protein>
<evidence type="ECO:0000313" key="2">
    <source>
        <dbReference type="Proteomes" id="UP000304953"/>
    </source>
</evidence>
<reference evidence="1" key="1">
    <citation type="submission" date="2019-04" db="EMBL/GenBank/DDBJ databases">
        <title>Microbes associate with the intestines of laboratory mice.</title>
        <authorList>
            <person name="Navarre W."/>
            <person name="Wong E."/>
            <person name="Huang K."/>
            <person name="Tropini C."/>
            <person name="Ng K."/>
            <person name="Yu B."/>
        </authorList>
    </citation>
    <scope>NUCLEOTIDE SEQUENCE</scope>
    <source>
        <strain evidence="1">NM01_1-7b</strain>
    </source>
</reference>
<name>A0AC61RQ56_9FIRM</name>
<proteinExistence type="predicted"/>
<evidence type="ECO:0000313" key="1">
    <source>
        <dbReference type="EMBL" id="TGY88699.1"/>
    </source>
</evidence>
<gene>
    <name evidence="1" type="ORF">E5329_25515</name>
</gene>
<keyword evidence="2" id="KW-1185">Reference proteome</keyword>
<sequence>MEVYAEVLSQTANLTEAPEYIRVLPLGYISSEKGDFLVDSESFRMMKEHMGHRAVDIVIDYEHQTLRDMQAPAGGWIKELVLKSDGIFARVEWTKRAKDYLQNREYRYLSPVVMVRKKDRKASQIHSVALTNTPAINGMMPIVNSVKPSWQADIQLNDIQKKICRMLNLSEADFVNYGVRGDADG</sequence>